<organism evidence="9 10">
    <name type="scientific">Hymenobacter aranciens</name>
    <dbReference type="NCBI Taxonomy" id="3063996"/>
    <lineage>
        <taxon>Bacteria</taxon>
        <taxon>Pseudomonadati</taxon>
        <taxon>Bacteroidota</taxon>
        <taxon>Cytophagia</taxon>
        <taxon>Cytophagales</taxon>
        <taxon>Hymenobacteraceae</taxon>
        <taxon>Hymenobacter</taxon>
    </lineage>
</organism>
<gene>
    <name evidence="9" type="ORF">Q5H93_07070</name>
</gene>
<evidence type="ECO:0000256" key="2">
    <source>
        <dbReference type="ARBA" id="ARBA00012758"/>
    </source>
</evidence>
<dbReference type="Pfam" id="PF00251">
    <property type="entry name" value="Glyco_hydro_32N"/>
    <property type="match status" value="1"/>
</dbReference>
<keyword evidence="10" id="KW-1185">Reference proteome</keyword>
<comment type="caution">
    <text evidence="9">The sequence shown here is derived from an EMBL/GenBank/DDBJ whole genome shotgun (WGS) entry which is preliminary data.</text>
</comment>
<dbReference type="PROSITE" id="PS51257">
    <property type="entry name" value="PROKAR_LIPOPROTEIN"/>
    <property type="match status" value="1"/>
</dbReference>
<dbReference type="SMART" id="SM00640">
    <property type="entry name" value="Glyco_32"/>
    <property type="match status" value="1"/>
</dbReference>
<dbReference type="CDD" id="cd08995">
    <property type="entry name" value="GH32_EcAec43-like"/>
    <property type="match status" value="1"/>
</dbReference>
<feature type="domain" description="Glycosyl hydrolase family 32 C-terminal" evidence="8">
    <location>
        <begin position="407"/>
        <end position="538"/>
    </location>
</feature>
<sequence>MKTFLAPLAPLSAAAAVLLTCLAAGCKKDSTEPDKPVTPPTSSTLVCTPAAERSDYSIFPKGSDGAGIGDMMPYFDAATNTMLVYYLKDVWNDGTNQRHPWYGLKTRDFRQFTELPAGELLPSSAGSCAQDRAIGTGCVMEKGGTYYAFYTGHNPNSGNCGHRKEGVMLATAPSATQKFVKNAAFATIYVPTNQGFDESDNFRDPYVYRNELSGEYDMLVAARRNNRGVLVRYTSADLLSWTYQGVAYDGGSTNFVMLECPQLFKLGSKHYLLFSDITTRNMYYRKSDSPTGPWAEPSDAARFEGAGFYAGKALVNTATGDAYMMAWVNRYQDNQDSGGWWWGGNLVTHKLSQTASGDLTVSLLPSLKTYLETQTEPLQQVRRTATAARPDSNTWVLAGPASGGPASVLFKPINQTRFKLSATVSYTDATKDFGFALGACDATNQFYSLRFVPSQNRFSFDRTNRNSLNAGTSPVADVPFRMQPNTNYTVDIVEENSVVVVYVNGVAALSSRIYKAPRTSWGIFADNSTATFKNLTVTRP</sequence>
<feature type="chain" id="PRO_5046352268" description="beta-fructofuranosidase" evidence="6">
    <location>
        <begin position="24"/>
        <end position="540"/>
    </location>
</feature>
<dbReference type="InterPro" id="IPR051214">
    <property type="entry name" value="GH32_Enzymes"/>
</dbReference>
<comment type="similarity">
    <text evidence="1 5">Belongs to the glycosyl hydrolase 32 family.</text>
</comment>
<dbReference type="InterPro" id="IPR013320">
    <property type="entry name" value="ConA-like_dom_sf"/>
</dbReference>
<evidence type="ECO:0000259" key="7">
    <source>
        <dbReference type="Pfam" id="PF00251"/>
    </source>
</evidence>
<dbReference type="EC" id="3.2.1.26" evidence="2"/>
<dbReference type="InterPro" id="IPR013148">
    <property type="entry name" value="Glyco_hydro_32_N"/>
</dbReference>
<protein>
    <recommendedName>
        <fullName evidence="2">beta-fructofuranosidase</fullName>
        <ecNumber evidence="2">3.2.1.26</ecNumber>
    </recommendedName>
</protein>
<dbReference type="PANTHER" id="PTHR43101">
    <property type="entry name" value="BETA-FRUCTOSIDASE"/>
    <property type="match status" value="1"/>
</dbReference>
<evidence type="ECO:0000259" key="8">
    <source>
        <dbReference type="Pfam" id="PF08244"/>
    </source>
</evidence>
<evidence type="ECO:0000256" key="4">
    <source>
        <dbReference type="ARBA" id="ARBA00023295"/>
    </source>
</evidence>
<evidence type="ECO:0000256" key="1">
    <source>
        <dbReference type="ARBA" id="ARBA00009902"/>
    </source>
</evidence>
<dbReference type="EMBL" id="JAUQSY010000004">
    <property type="protein sequence ID" value="MDO7874488.1"/>
    <property type="molecule type" value="Genomic_DNA"/>
</dbReference>
<keyword evidence="4 5" id="KW-0326">Glycosidase</keyword>
<dbReference type="InterPro" id="IPR023296">
    <property type="entry name" value="Glyco_hydro_beta-prop_sf"/>
</dbReference>
<reference evidence="9" key="1">
    <citation type="submission" date="2023-07" db="EMBL/GenBank/DDBJ databases">
        <authorList>
            <person name="Kim M.K."/>
        </authorList>
    </citation>
    <scope>NUCLEOTIDE SEQUENCE</scope>
    <source>
        <strain evidence="9">ASUV-10-1</strain>
    </source>
</reference>
<dbReference type="Proteomes" id="UP001176429">
    <property type="component" value="Unassembled WGS sequence"/>
</dbReference>
<evidence type="ECO:0000313" key="9">
    <source>
        <dbReference type="EMBL" id="MDO7874488.1"/>
    </source>
</evidence>
<dbReference type="SUPFAM" id="SSF75005">
    <property type="entry name" value="Arabinanase/levansucrase/invertase"/>
    <property type="match status" value="1"/>
</dbReference>
<keyword evidence="6" id="KW-0732">Signal</keyword>
<dbReference type="InterPro" id="IPR001362">
    <property type="entry name" value="Glyco_hydro_32"/>
</dbReference>
<feature type="signal peptide" evidence="6">
    <location>
        <begin position="1"/>
        <end position="23"/>
    </location>
</feature>
<dbReference type="PANTHER" id="PTHR43101:SF1">
    <property type="entry name" value="BETA-FRUCTOSIDASE"/>
    <property type="match status" value="1"/>
</dbReference>
<dbReference type="Pfam" id="PF08244">
    <property type="entry name" value="Glyco_hydro_32C"/>
    <property type="match status" value="1"/>
</dbReference>
<dbReference type="Gene3D" id="2.115.10.20">
    <property type="entry name" value="Glycosyl hydrolase domain, family 43"/>
    <property type="match status" value="1"/>
</dbReference>
<dbReference type="InterPro" id="IPR013189">
    <property type="entry name" value="Glyco_hydro_32_C"/>
</dbReference>
<accession>A0ABT9B8G9</accession>
<evidence type="ECO:0000256" key="6">
    <source>
        <dbReference type="SAM" id="SignalP"/>
    </source>
</evidence>
<dbReference type="Gene3D" id="2.60.120.560">
    <property type="entry name" value="Exo-inulinase, domain 1"/>
    <property type="match status" value="1"/>
</dbReference>
<dbReference type="SUPFAM" id="SSF49899">
    <property type="entry name" value="Concanavalin A-like lectins/glucanases"/>
    <property type="match status" value="1"/>
</dbReference>
<proteinExistence type="inferred from homology"/>
<evidence type="ECO:0000256" key="3">
    <source>
        <dbReference type="ARBA" id="ARBA00022801"/>
    </source>
</evidence>
<keyword evidence="3 5" id="KW-0378">Hydrolase</keyword>
<name>A0ABT9B8G9_9BACT</name>
<evidence type="ECO:0000256" key="5">
    <source>
        <dbReference type="RuleBase" id="RU362110"/>
    </source>
</evidence>
<dbReference type="RefSeq" id="WP_305005802.1">
    <property type="nucleotide sequence ID" value="NZ_JAUQSY010000004.1"/>
</dbReference>
<evidence type="ECO:0000313" key="10">
    <source>
        <dbReference type="Proteomes" id="UP001176429"/>
    </source>
</evidence>
<feature type="domain" description="Glycosyl hydrolase family 32 N-terminal" evidence="7">
    <location>
        <begin position="95"/>
        <end position="336"/>
    </location>
</feature>